<dbReference type="GO" id="GO:0016491">
    <property type="term" value="F:oxidoreductase activity"/>
    <property type="evidence" value="ECO:0007669"/>
    <property type="project" value="InterPro"/>
</dbReference>
<dbReference type="InterPro" id="IPR045187">
    <property type="entry name" value="CcO_II"/>
</dbReference>
<evidence type="ECO:0000256" key="10">
    <source>
        <dbReference type="ARBA" id="ARBA00022989"/>
    </source>
</evidence>
<evidence type="ECO:0000256" key="17">
    <source>
        <dbReference type="RuleBase" id="RU000456"/>
    </source>
</evidence>
<evidence type="ECO:0000256" key="5">
    <source>
        <dbReference type="ARBA" id="ARBA00022660"/>
    </source>
</evidence>
<comment type="subcellular location">
    <subcellularLocation>
        <location evidence="17">Cell membrane</location>
        <topology evidence="17">Multi-pass membrane protein</topology>
    </subcellularLocation>
    <subcellularLocation>
        <location evidence="1">Membrane</location>
        <topology evidence="1">Multi-pass membrane protein</topology>
    </subcellularLocation>
</comment>
<dbReference type="Gene3D" id="1.10.760.10">
    <property type="entry name" value="Cytochrome c-like domain"/>
    <property type="match status" value="1"/>
</dbReference>
<dbReference type="InterPro" id="IPR001505">
    <property type="entry name" value="Copper_CuA"/>
</dbReference>
<comment type="cofactor">
    <cofactor evidence="18">
        <name>Cu cation</name>
        <dbReference type="ChEBI" id="CHEBI:23378"/>
    </cofactor>
    <text evidence="18">Binds a copper A center.</text>
</comment>
<dbReference type="GO" id="GO:0042773">
    <property type="term" value="P:ATP synthesis coupled electron transport"/>
    <property type="evidence" value="ECO:0007669"/>
    <property type="project" value="TreeGrafter"/>
</dbReference>
<dbReference type="PROSITE" id="PS50999">
    <property type="entry name" value="COX2_TM"/>
    <property type="match status" value="1"/>
</dbReference>
<dbReference type="InterPro" id="IPR008972">
    <property type="entry name" value="Cupredoxin"/>
</dbReference>
<dbReference type="Pfam" id="PF00116">
    <property type="entry name" value="COX2"/>
    <property type="match status" value="1"/>
</dbReference>
<gene>
    <name evidence="23" type="ORF">SAMN04488052_104261</name>
</gene>
<keyword evidence="7 16" id="KW-0479">Metal-binding</keyword>
<feature type="domain" description="Cytochrome oxidase subunit II transmembrane region profile" evidence="21">
    <location>
        <begin position="31"/>
        <end position="126"/>
    </location>
</feature>
<evidence type="ECO:0000256" key="15">
    <source>
        <dbReference type="ARBA" id="ARBA00047816"/>
    </source>
</evidence>
<keyword evidence="8" id="KW-1278">Translocase</keyword>
<dbReference type="GO" id="GO:0005886">
    <property type="term" value="C:plasma membrane"/>
    <property type="evidence" value="ECO:0007669"/>
    <property type="project" value="UniProtKB-SubCell"/>
</dbReference>
<feature type="transmembrane region" description="Helical" evidence="19">
    <location>
        <begin position="98"/>
        <end position="116"/>
    </location>
</feature>
<evidence type="ECO:0000313" key="23">
    <source>
        <dbReference type="EMBL" id="SEO91266.1"/>
    </source>
</evidence>
<keyword evidence="13 19" id="KW-0472">Membrane</keyword>
<dbReference type="SUPFAM" id="SSF49503">
    <property type="entry name" value="Cupredoxins"/>
    <property type="match status" value="1"/>
</dbReference>
<proteinExistence type="inferred from homology"/>
<dbReference type="NCBIfam" id="TIGR02866">
    <property type="entry name" value="CoxB"/>
    <property type="match status" value="1"/>
</dbReference>
<evidence type="ECO:0000256" key="14">
    <source>
        <dbReference type="ARBA" id="ARBA00024688"/>
    </source>
</evidence>
<evidence type="ECO:0000256" key="12">
    <source>
        <dbReference type="ARBA" id="ARBA00023008"/>
    </source>
</evidence>
<keyword evidence="10 19" id="KW-1133">Transmembrane helix</keyword>
<evidence type="ECO:0000256" key="11">
    <source>
        <dbReference type="ARBA" id="ARBA00023004"/>
    </source>
</evidence>
<dbReference type="AlphaFoldDB" id="A0A1H8TKF6"/>
<dbReference type="InterPro" id="IPR011759">
    <property type="entry name" value="Cyt_c_oxidase_su2_TM_dom"/>
</dbReference>
<dbReference type="STRING" id="406100.SAMN04488052_104261"/>
<dbReference type="Gene3D" id="2.60.40.420">
    <property type="entry name" value="Cupredoxins - blue copper proteins"/>
    <property type="match status" value="1"/>
</dbReference>
<dbReference type="Gene3D" id="1.10.287.90">
    <property type="match status" value="1"/>
</dbReference>
<dbReference type="GO" id="GO:0005507">
    <property type="term" value="F:copper ion binding"/>
    <property type="evidence" value="ECO:0007669"/>
    <property type="project" value="InterPro"/>
</dbReference>
<evidence type="ECO:0000256" key="4">
    <source>
        <dbReference type="ARBA" id="ARBA00022617"/>
    </source>
</evidence>
<feature type="domain" description="Cytochrome oxidase subunit II copper A binding" evidence="20">
    <location>
        <begin position="127"/>
        <end position="269"/>
    </location>
</feature>
<dbReference type="InterPro" id="IPR036909">
    <property type="entry name" value="Cyt_c-like_dom_sf"/>
</dbReference>
<evidence type="ECO:0000256" key="13">
    <source>
        <dbReference type="ARBA" id="ARBA00023136"/>
    </source>
</evidence>
<dbReference type="PANTHER" id="PTHR22888:SF9">
    <property type="entry name" value="CYTOCHROME C OXIDASE SUBUNIT 2"/>
    <property type="match status" value="1"/>
</dbReference>
<evidence type="ECO:0000259" key="22">
    <source>
        <dbReference type="PROSITE" id="PS51007"/>
    </source>
</evidence>
<comment type="similarity">
    <text evidence="2 17">Belongs to the cytochrome c oxidase subunit 2 family.</text>
</comment>
<accession>A0A1H8TKF6</accession>
<protein>
    <recommendedName>
        <fullName evidence="18">Cytochrome c oxidase subunit 2</fullName>
        <ecNumber evidence="18">7.1.1.9</ecNumber>
    </recommendedName>
</protein>
<evidence type="ECO:0000256" key="16">
    <source>
        <dbReference type="PROSITE-ProRule" id="PRU00433"/>
    </source>
</evidence>
<evidence type="ECO:0000313" key="24">
    <source>
        <dbReference type="Proteomes" id="UP000199657"/>
    </source>
</evidence>
<keyword evidence="11 16" id="KW-0408">Iron</keyword>
<reference evidence="23 24" key="1">
    <citation type="submission" date="2016-10" db="EMBL/GenBank/DDBJ databases">
        <authorList>
            <person name="de Groot N.N."/>
        </authorList>
    </citation>
    <scope>NUCLEOTIDE SEQUENCE [LARGE SCALE GENOMIC DNA]</scope>
    <source>
        <strain evidence="23 24">CGMCC 1.6291</strain>
    </source>
</reference>
<dbReference type="PANTHER" id="PTHR22888">
    <property type="entry name" value="CYTOCHROME C OXIDASE, SUBUNIT II"/>
    <property type="match status" value="1"/>
</dbReference>
<evidence type="ECO:0000256" key="9">
    <source>
        <dbReference type="ARBA" id="ARBA00022982"/>
    </source>
</evidence>
<dbReference type="GO" id="GO:0020037">
    <property type="term" value="F:heme binding"/>
    <property type="evidence" value="ECO:0007669"/>
    <property type="project" value="InterPro"/>
</dbReference>
<dbReference type="SUPFAM" id="SSF46626">
    <property type="entry name" value="Cytochrome c"/>
    <property type="match status" value="1"/>
</dbReference>
<dbReference type="EMBL" id="FOEG01000004">
    <property type="protein sequence ID" value="SEO91266.1"/>
    <property type="molecule type" value="Genomic_DNA"/>
</dbReference>
<dbReference type="Proteomes" id="UP000199657">
    <property type="component" value="Unassembled WGS sequence"/>
</dbReference>
<organism evidence="23 24">
    <name type="scientific">Aquisalimonas asiatica</name>
    <dbReference type="NCBI Taxonomy" id="406100"/>
    <lineage>
        <taxon>Bacteria</taxon>
        <taxon>Pseudomonadati</taxon>
        <taxon>Pseudomonadota</taxon>
        <taxon>Gammaproteobacteria</taxon>
        <taxon>Chromatiales</taxon>
        <taxon>Ectothiorhodospiraceae</taxon>
        <taxon>Aquisalimonas</taxon>
    </lineage>
</organism>
<dbReference type="InterPro" id="IPR036257">
    <property type="entry name" value="Cyt_c_oxidase_su2_TM_sf"/>
</dbReference>
<evidence type="ECO:0000259" key="20">
    <source>
        <dbReference type="PROSITE" id="PS50857"/>
    </source>
</evidence>
<sequence length="404" mass="44607">MTSKMLVRALTAVGLLGLLPVAAAMPGESEWRKPWGLNLPEGVTSLSREAYDLHMLVFYIVCVIGAFVFIGVFYSVWKFRRSKGAKPANFHHNTTVEVVWTVVPFLILLGIAVPATQTMIKMEDTSGYDMTVKVTGYQWMWEYEYMDEDISFFSRLDRDSQRARQRDPEILPQDVEHYLLDVDNPLVVPIDKKIRFLLTANDVIHSWWVPELGWKKDTIPGFINEAWARIEEPGVYRGQCAELCGRDHGFMPIVVIALEQDEYDDWVAEQNGDVAAATDEPADVDVDADAGADEVADEQLEDMSEDDLMSLGGDIYGSQCIACHGAEGGGMGAAFPALAGNDNVTGDVGTVKDVIINGVSGTAMNAFGGRLDDREIAGLVTYIRNSWGNDAGDLVQPSEIRDAR</sequence>
<evidence type="ECO:0000256" key="2">
    <source>
        <dbReference type="ARBA" id="ARBA00007866"/>
    </source>
</evidence>
<evidence type="ECO:0000259" key="21">
    <source>
        <dbReference type="PROSITE" id="PS50999"/>
    </source>
</evidence>
<keyword evidence="5 17" id="KW-0679">Respiratory chain</keyword>
<comment type="catalytic activity">
    <reaction evidence="15 18">
        <text>4 Fe(II)-[cytochrome c] + O2 + 8 H(+)(in) = 4 Fe(III)-[cytochrome c] + 2 H2O + 4 H(+)(out)</text>
        <dbReference type="Rhea" id="RHEA:11436"/>
        <dbReference type="Rhea" id="RHEA-COMP:10350"/>
        <dbReference type="Rhea" id="RHEA-COMP:14399"/>
        <dbReference type="ChEBI" id="CHEBI:15377"/>
        <dbReference type="ChEBI" id="CHEBI:15378"/>
        <dbReference type="ChEBI" id="CHEBI:15379"/>
        <dbReference type="ChEBI" id="CHEBI:29033"/>
        <dbReference type="ChEBI" id="CHEBI:29034"/>
        <dbReference type="EC" id="7.1.1.9"/>
    </reaction>
</comment>
<dbReference type="InterPro" id="IPR002429">
    <property type="entry name" value="CcO_II-like_C"/>
</dbReference>
<dbReference type="SUPFAM" id="SSF81464">
    <property type="entry name" value="Cytochrome c oxidase subunit II-like, transmembrane region"/>
    <property type="match status" value="1"/>
</dbReference>
<name>A0A1H8TKF6_9GAMM</name>
<feature type="transmembrane region" description="Helical" evidence="19">
    <location>
        <begin position="56"/>
        <end position="77"/>
    </location>
</feature>
<evidence type="ECO:0000256" key="18">
    <source>
        <dbReference type="RuleBase" id="RU004024"/>
    </source>
</evidence>
<dbReference type="Pfam" id="PF13442">
    <property type="entry name" value="Cytochrome_CBB3"/>
    <property type="match status" value="1"/>
</dbReference>
<dbReference type="PRINTS" id="PR01166">
    <property type="entry name" value="CYCOXIDASEII"/>
</dbReference>
<keyword evidence="24" id="KW-1185">Reference proteome</keyword>
<dbReference type="PROSITE" id="PS00078">
    <property type="entry name" value="COX2"/>
    <property type="match status" value="1"/>
</dbReference>
<keyword evidence="3 17" id="KW-0813">Transport</keyword>
<evidence type="ECO:0000256" key="19">
    <source>
        <dbReference type="SAM" id="Phobius"/>
    </source>
</evidence>
<dbReference type="EC" id="7.1.1.9" evidence="18"/>
<evidence type="ECO:0000256" key="7">
    <source>
        <dbReference type="ARBA" id="ARBA00022723"/>
    </source>
</evidence>
<dbReference type="PROSITE" id="PS50857">
    <property type="entry name" value="COX2_CUA"/>
    <property type="match status" value="1"/>
</dbReference>
<keyword evidence="12 18" id="KW-0186">Copper</keyword>
<evidence type="ECO:0000256" key="3">
    <source>
        <dbReference type="ARBA" id="ARBA00022448"/>
    </source>
</evidence>
<evidence type="ECO:0000256" key="6">
    <source>
        <dbReference type="ARBA" id="ARBA00022692"/>
    </source>
</evidence>
<dbReference type="InterPro" id="IPR009056">
    <property type="entry name" value="Cyt_c-like_dom"/>
</dbReference>
<dbReference type="InterPro" id="IPR014222">
    <property type="entry name" value="Cyt_c_oxidase_su2"/>
</dbReference>
<evidence type="ECO:0000256" key="8">
    <source>
        <dbReference type="ARBA" id="ARBA00022967"/>
    </source>
</evidence>
<evidence type="ECO:0000256" key="1">
    <source>
        <dbReference type="ARBA" id="ARBA00004141"/>
    </source>
</evidence>
<feature type="domain" description="Cytochrome c" evidence="22">
    <location>
        <begin position="307"/>
        <end position="387"/>
    </location>
</feature>
<keyword evidence="9 17" id="KW-0249">Electron transport</keyword>
<dbReference type="PROSITE" id="PS51007">
    <property type="entry name" value="CYTC"/>
    <property type="match status" value="1"/>
</dbReference>
<keyword evidence="4 16" id="KW-0349">Heme</keyword>
<dbReference type="Pfam" id="PF02790">
    <property type="entry name" value="COX2_TM"/>
    <property type="match status" value="1"/>
</dbReference>
<keyword evidence="6 17" id="KW-0812">Transmembrane</keyword>
<dbReference type="RefSeq" id="WP_245754014.1">
    <property type="nucleotide sequence ID" value="NZ_FOEG01000004.1"/>
</dbReference>
<dbReference type="GO" id="GO:0004129">
    <property type="term" value="F:cytochrome-c oxidase activity"/>
    <property type="evidence" value="ECO:0007669"/>
    <property type="project" value="UniProtKB-EC"/>
</dbReference>
<comment type="function">
    <text evidence="14 18">Subunits I and II form the functional core of the enzyme complex. Electrons originating in cytochrome c are transferred via heme a and Cu(A) to the binuclear center formed by heme a3 and Cu(B).</text>
</comment>